<dbReference type="AlphaFoldDB" id="A0A7X6D1T5"/>
<name>A0A7X6D1T5_9ACTN</name>
<dbReference type="RefSeq" id="WP_167970878.1">
    <property type="nucleotide sequence ID" value="NZ_BHZG01000030.1"/>
</dbReference>
<gene>
    <name evidence="1" type="ORF">HCN56_13770</name>
</gene>
<organism evidence="1 2">
    <name type="scientific">Streptomyces lonarensis</name>
    <dbReference type="NCBI Taxonomy" id="700599"/>
    <lineage>
        <taxon>Bacteria</taxon>
        <taxon>Bacillati</taxon>
        <taxon>Actinomycetota</taxon>
        <taxon>Actinomycetes</taxon>
        <taxon>Kitasatosporales</taxon>
        <taxon>Streptomycetaceae</taxon>
        <taxon>Streptomyces</taxon>
    </lineage>
</organism>
<accession>A0A7X6D1T5</accession>
<evidence type="ECO:0000313" key="2">
    <source>
        <dbReference type="Proteomes" id="UP000578686"/>
    </source>
</evidence>
<dbReference type="Gene3D" id="3.40.50.720">
    <property type="entry name" value="NAD(P)-binding Rossmann-like Domain"/>
    <property type="match status" value="1"/>
</dbReference>
<keyword evidence="2" id="KW-1185">Reference proteome</keyword>
<evidence type="ECO:0000313" key="1">
    <source>
        <dbReference type="EMBL" id="NJQ06620.1"/>
    </source>
</evidence>
<proteinExistence type="predicted"/>
<reference evidence="1 2" key="1">
    <citation type="submission" date="2020-03" db="EMBL/GenBank/DDBJ databases">
        <title>Draft genome of Streptomyces sp. ventii, isolated from the Axial Seamount in the Pacific Ocean, and resequencing of the two type strains Streptomyces lonarensis strain NCL 716 and Streptomyces bohaiensis strain 11A07.</title>
        <authorList>
            <person name="Loughran R.M."/>
            <person name="Pfannmuller K.M."/>
            <person name="Wasson B.J."/>
            <person name="Deadmond M.C."/>
            <person name="Paddock B.E."/>
            <person name="Koyack M.J."/>
            <person name="Gallegos D.A."/>
            <person name="Mitchell E.A."/>
            <person name="Ushijima B."/>
            <person name="Saw J.H."/>
            <person name="Mcphail K.L."/>
            <person name="Videau P."/>
        </authorList>
    </citation>
    <scope>NUCLEOTIDE SEQUENCE [LARGE SCALE GENOMIC DNA]</scope>
    <source>
        <strain evidence="1 2">NCL716</strain>
    </source>
</reference>
<comment type="caution">
    <text evidence="1">The sequence shown here is derived from an EMBL/GenBank/DDBJ whole genome shotgun (WGS) entry which is preliminary data.</text>
</comment>
<dbReference type="SUPFAM" id="SSF51735">
    <property type="entry name" value="NAD(P)-binding Rossmann-fold domains"/>
    <property type="match status" value="1"/>
</dbReference>
<dbReference type="Proteomes" id="UP000578686">
    <property type="component" value="Unassembled WGS sequence"/>
</dbReference>
<dbReference type="EMBL" id="JAAVJD010000097">
    <property type="protein sequence ID" value="NJQ06620.1"/>
    <property type="molecule type" value="Genomic_DNA"/>
</dbReference>
<dbReference type="InterPro" id="IPR036291">
    <property type="entry name" value="NAD(P)-bd_dom_sf"/>
</dbReference>
<protein>
    <submittedName>
        <fullName evidence="1">Reductase</fullName>
    </submittedName>
</protein>
<sequence length="329" mass="34557">MRLLMLGGTGFVGRAVVADAVHRGWEVTTFHRGGAPDVPGVRSLRGDRITAAGRAALGAGEWDAVVDTWSGAPGVVRETARLLRGRVGHYGYVSSRSVYLHPRPAGAPTAEAAPLVAADPDGPATEYARDKRGAEIAVNAAFPGACLLARAGLILGPHEDIGRLPWWLLRISRGGDVLAPGPRDLPLQYVDARDLAGWLLDAAAGGLTGTYDTVSRSGHATTQTLLAACVAATGADARLRWAPAGTLLAAGVEPWTQLPIWLPPGELHTALHGADTRRAYAAGLRCRPVRETVADTWEWLSALPGVPQRPGRPPVGLDAAREREILAGL</sequence>